<evidence type="ECO:0000256" key="3">
    <source>
        <dbReference type="ARBA" id="ARBA00008346"/>
    </source>
</evidence>
<dbReference type="GO" id="GO:0006099">
    <property type="term" value="P:tricarboxylic acid cycle"/>
    <property type="evidence" value="ECO:0007669"/>
    <property type="project" value="InterPro"/>
</dbReference>
<dbReference type="Proteomes" id="UP000078596">
    <property type="component" value="Chromosome"/>
</dbReference>
<dbReference type="InterPro" id="IPR018129">
    <property type="entry name" value="PEP_COase_Lys_AS"/>
</dbReference>
<evidence type="ECO:0000256" key="10">
    <source>
        <dbReference type="HAMAP-Rule" id="MF_00595"/>
    </source>
</evidence>
<dbReference type="Pfam" id="PF00311">
    <property type="entry name" value="PEPcase"/>
    <property type="match status" value="1"/>
</dbReference>
<dbReference type="GO" id="GO:0015977">
    <property type="term" value="P:carbon fixation"/>
    <property type="evidence" value="ECO:0007669"/>
    <property type="project" value="UniProtKB-UniRule"/>
</dbReference>
<evidence type="ECO:0000256" key="7">
    <source>
        <dbReference type="ARBA" id="ARBA00023239"/>
    </source>
</evidence>
<dbReference type="PANTHER" id="PTHR30523">
    <property type="entry name" value="PHOSPHOENOLPYRUVATE CARBOXYLASE"/>
    <property type="match status" value="1"/>
</dbReference>
<evidence type="ECO:0000256" key="6">
    <source>
        <dbReference type="ARBA" id="ARBA00022842"/>
    </source>
</evidence>
<dbReference type="NCBIfam" id="NF000584">
    <property type="entry name" value="PRK00009.1"/>
    <property type="match status" value="1"/>
</dbReference>
<dbReference type="PRINTS" id="PR00150">
    <property type="entry name" value="PEPCARBXLASE"/>
</dbReference>
<dbReference type="PROSITE" id="PS00781">
    <property type="entry name" value="PEPCASE_1"/>
    <property type="match status" value="1"/>
</dbReference>
<comment type="subunit">
    <text evidence="10">Homotetramer.</text>
</comment>
<evidence type="ECO:0000256" key="8">
    <source>
        <dbReference type="ARBA" id="ARBA00023300"/>
    </source>
</evidence>
<proteinExistence type="inferred from homology"/>
<comment type="catalytic activity">
    <reaction evidence="9 10">
        <text>oxaloacetate + phosphate = phosphoenolpyruvate + hydrogencarbonate</text>
        <dbReference type="Rhea" id="RHEA:28370"/>
        <dbReference type="ChEBI" id="CHEBI:16452"/>
        <dbReference type="ChEBI" id="CHEBI:17544"/>
        <dbReference type="ChEBI" id="CHEBI:43474"/>
        <dbReference type="ChEBI" id="CHEBI:58702"/>
        <dbReference type="EC" id="4.1.1.31"/>
    </reaction>
</comment>
<comment type="function">
    <text evidence="2 10">Forms oxaloacetate, a four-carbon dicarboxylic acid source for the tricarboxylic acid cycle.</text>
</comment>
<evidence type="ECO:0000256" key="4">
    <source>
        <dbReference type="ARBA" id="ARBA00012305"/>
    </source>
</evidence>
<dbReference type="EMBL" id="CP016027">
    <property type="protein sequence ID" value="ANJ66181.1"/>
    <property type="molecule type" value="Genomic_DNA"/>
</dbReference>
<dbReference type="PROSITE" id="PS00393">
    <property type="entry name" value="PEPCASE_2"/>
    <property type="match status" value="1"/>
</dbReference>
<dbReference type="PANTHER" id="PTHR30523:SF46">
    <property type="entry name" value="PHOSPHOENOLPYRUVATE CARBOXYLASE"/>
    <property type="match status" value="1"/>
</dbReference>
<reference evidence="13 14" key="1">
    <citation type="submission" date="2016-06" db="EMBL/GenBank/DDBJ databases">
        <title>Insight into the functional genes involving in sulfur oxidation in Pearl River water.</title>
        <authorList>
            <person name="Luo J."/>
            <person name="Tan X."/>
            <person name="Lin W."/>
        </authorList>
    </citation>
    <scope>NUCLEOTIDE SEQUENCE [LARGE SCALE GENOMIC DNA]</scope>
    <source>
        <strain evidence="13 14">LS2</strain>
    </source>
</reference>
<gene>
    <name evidence="10" type="primary">ppc</name>
    <name evidence="13" type="ORF">A9404_01260</name>
</gene>
<dbReference type="GO" id="GO:0005829">
    <property type="term" value="C:cytosol"/>
    <property type="evidence" value="ECO:0007669"/>
    <property type="project" value="TreeGrafter"/>
</dbReference>
<sequence length="938" mass="107363">MKKQAKNNDKILRARVRLFGNLLGEVLKEQTGEHIFDTVETLRRGFIRLRQKHNPKLHARLMTLVRTLDPDTLNFVVRAYGLYFSLVNIAEEDFMHQCRRRQVRLGLRLWSGSFYDTIREFSKQKMTPEQLQTLLDRLIYMPVFTAHPTEAKRRTVMDLQRRIFLLCAEMDRPDVMGIERDRIHRQVKAVILSLLKTNEVRTTRPEVHDEIRLGLYYFRTSIFDAVPLAYRYLERAVDVNFNEKHPETPVTVPSMFRFGSWIGGDRDGNPYVTHEVTTFAVCSATQTILEEYLERLSAMDRVLTHSSRLCPEINMAALGLDQDAVDLNLSPLENTGDTFFTEEPYRLKLRVIGQRLQHNLAYVRGLLNKQPIPLAPEAYANKDLFLADLYRIRDTLIATGDQLLADGDIKDVIRLAETFGWHLLKLDIRQESTRHTRTVGEILKQLQPKTDYEALGESERLATLTALLGKTKHKAIDMTALSEEAAETLTVFKAKRELIDTISRDCFGTYVISMTHAASHVMEVMFLAQLAGLVGKRKNQWFCDIQVSPLFETIEDLQQIESVLGTLFENPVYRELLRVSGDLQEVMLGYSDSCKDGGSLASTWSLYNAQKRVLNITQKHGIESRLFHGRGGTVARGGGPTHESILSLPYGTVEGQIKFTEQGEVLSSKYSNTETAIYEITMGATGLMKASAHLVLPRDPIPEAHEQVVAELAEYGERAYRKLTDETPFFFNYFFEATPVRELGLLNIGSRPASRKVGDLSKASVRAIPWVFGWSESRHTLPAWYGFGSALQTWREKHGDQQELLTHLFKHWPFFHSMLRNTQLSLTKGEMTIAGEYASLVTDQEQARQVYGMIREEYFRTLEEVLKVAEAESLVEIDEYIGTSMMRRNPYLDVLNHIQIVLLRRYRDESEPEADRQKWLPALLRSINAIAAGMRNTG</sequence>
<organism evidence="13 14">
    <name type="scientific">Halothiobacillus diazotrophicus</name>
    <dbReference type="NCBI Taxonomy" id="1860122"/>
    <lineage>
        <taxon>Bacteria</taxon>
        <taxon>Pseudomonadati</taxon>
        <taxon>Pseudomonadota</taxon>
        <taxon>Gammaproteobacteria</taxon>
        <taxon>Chromatiales</taxon>
        <taxon>Halothiobacillaceae</taxon>
        <taxon>Halothiobacillus</taxon>
    </lineage>
</organism>
<keyword evidence="14" id="KW-1185">Reference proteome</keyword>
<dbReference type="EC" id="4.1.1.31" evidence="4 10"/>
<dbReference type="GO" id="GO:0006107">
    <property type="term" value="P:oxaloacetate metabolic process"/>
    <property type="evidence" value="ECO:0007669"/>
    <property type="project" value="UniProtKB-UniRule"/>
</dbReference>
<dbReference type="OrthoDB" id="9768133at2"/>
<feature type="active site" evidence="10 11">
    <location>
        <position position="147"/>
    </location>
</feature>
<accession>A0A191ZE81</accession>
<evidence type="ECO:0000256" key="12">
    <source>
        <dbReference type="PROSITE-ProRule" id="PRU10112"/>
    </source>
</evidence>
<keyword evidence="13" id="KW-0670">Pyruvate</keyword>
<dbReference type="HAMAP" id="MF_00595">
    <property type="entry name" value="PEPcase_type1"/>
    <property type="match status" value="1"/>
</dbReference>
<comment type="cofactor">
    <cofactor evidence="1 10">
        <name>Mg(2+)</name>
        <dbReference type="ChEBI" id="CHEBI:18420"/>
    </cofactor>
</comment>
<dbReference type="STRING" id="1860122.A9404_01260"/>
<keyword evidence="8 10" id="KW-0120">Carbon dioxide fixation</keyword>
<protein>
    <recommendedName>
        <fullName evidence="5 10">Phosphoenolpyruvate carboxylase</fullName>
        <shortName evidence="10">PEPC</shortName>
        <shortName evidence="10">PEPCase</shortName>
        <ecNumber evidence="4 10">4.1.1.31</ecNumber>
    </recommendedName>
</protein>
<evidence type="ECO:0000256" key="11">
    <source>
        <dbReference type="PROSITE-ProRule" id="PRU10111"/>
    </source>
</evidence>
<evidence type="ECO:0000313" key="14">
    <source>
        <dbReference type="Proteomes" id="UP000078596"/>
    </source>
</evidence>
<feature type="active site" evidence="10 12">
    <location>
        <position position="595"/>
    </location>
</feature>
<dbReference type="RefSeq" id="WP_066097938.1">
    <property type="nucleotide sequence ID" value="NZ_CP016027.1"/>
</dbReference>
<name>A0A191ZE81_9GAMM</name>
<dbReference type="AlphaFoldDB" id="A0A191ZE81"/>
<keyword evidence="7 10" id="KW-0456">Lyase</keyword>
<dbReference type="KEGG" id="haz:A9404_01260"/>
<dbReference type="SUPFAM" id="SSF51621">
    <property type="entry name" value="Phosphoenolpyruvate/pyruvate domain"/>
    <property type="match status" value="1"/>
</dbReference>
<evidence type="ECO:0000256" key="9">
    <source>
        <dbReference type="ARBA" id="ARBA00048995"/>
    </source>
</evidence>
<dbReference type="InterPro" id="IPR015813">
    <property type="entry name" value="Pyrv/PenolPyrv_kinase-like_dom"/>
</dbReference>
<comment type="similarity">
    <text evidence="3 10">Belongs to the PEPCase type 1 family.</text>
</comment>
<dbReference type="InterPro" id="IPR021135">
    <property type="entry name" value="PEP_COase"/>
</dbReference>
<evidence type="ECO:0000256" key="2">
    <source>
        <dbReference type="ARBA" id="ARBA00003670"/>
    </source>
</evidence>
<dbReference type="Gene3D" id="1.20.1440.90">
    <property type="entry name" value="Phosphoenolpyruvate/pyruvate domain"/>
    <property type="match status" value="1"/>
</dbReference>
<dbReference type="InterPro" id="IPR033129">
    <property type="entry name" value="PEPCASE_His_AS"/>
</dbReference>
<dbReference type="InterPro" id="IPR022805">
    <property type="entry name" value="PEP_COase_bac/pln-type"/>
</dbReference>
<evidence type="ECO:0000256" key="5">
    <source>
        <dbReference type="ARBA" id="ARBA00022419"/>
    </source>
</evidence>
<keyword evidence="6 10" id="KW-0460">Magnesium</keyword>
<dbReference type="GO" id="GO:0000287">
    <property type="term" value="F:magnesium ion binding"/>
    <property type="evidence" value="ECO:0007669"/>
    <property type="project" value="UniProtKB-UniRule"/>
</dbReference>
<dbReference type="GO" id="GO:0008964">
    <property type="term" value="F:phosphoenolpyruvate carboxylase activity"/>
    <property type="evidence" value="ECO:0007669"/>
    <property type="project" value="UniProtKB-UniRule"/>
</dbReference>
<evidence type="ECO:0000313" key="13">
    <source>
        <dbReference type="EMBL" id="ANJ66181.1"/>
    </source>
</evidence>
<evidence type="ECO:0000256" key="1">
    <source>
        <dbReference type="ARBA" id="ARBA00001946"/>
    </source>
</evidence>